<keyword evidence="8" id="KW-0597">Phosphoprotein</keyword>
<keyword evidence="7" id="KW-0963">Cytoplasm</keyword>
<evidence type="ECO:0000256" key="7">
    <source>
        <dbReference type="ARBA" id="ARBA00022490"/>
    </source>
</evidence>
<evidence type="ECO:0000313" key="22">
    <source>
        <dbReference type="Proteomes" id="UP000286746"/>
    </source>
</evidence>
<dbReference type="EC" id="2.7.13.3" evidence="4"/>
<dbReference type="GO" id="GO:0046872">
    <property type="term" value="F:metal ion binding"/>
    <property type="evidence" value="ECO:0007669"/>
    <property type="project" value="UniProtKB-KW"/>
</dbReference>
<evidence type="ECO:0000259" key="20">
    <source>
        <dbReference type="PROSITE" id="PS50109"/>
    </source>
</evidence>
<keyword evidence="19" id="KW-1133">Transmembrane helix</keyword>
<evidence type="ECO:0000313" key="21">
    <source>
        <dbReference type="EMBL" id="GCD48344.1"/>
    </source>
</evidence>
<evidence type="ECO:0000256" key="8">
    <source>
        <dbReference type="ARBA" id="ARBA00022553"/>
    </source>
</evidence>
<feature type="transmembrane region" description="Helical" evidence="19">
    <location>
        <begin position="112"/>
        <end position="130"/>
    </location>
</feature>
<feature type="transmembrane region" description="Helical" evidence="19">
    <location>
        <begin position="37"/>
        <end position="57"/>
    </location>
</feature>
<keyword evidence="12 21" id="KW-0418">Kinase</keyword>
<dbReference type="InterPro" id="IPR050482">
    <property type="entry name" value="Sensor_HK_TwoCompSys"/>
</dbReference>
<dbReference type="GO" id="GO:0046983">
    <property type="term" value="F:protein dimerization activity"/>
    <property type="evidence" value="ECO:0007669"/>
    <property type="project" value="InterPro"/>
</dbReference>
<dbReference type="CDD" id="cd16917">
    <property type="entry name" value="HATPase_UhpB-NarQ-NarX-like"/>
    <property type="match status" value="1"/>
</dbReference>
<evidence type="ECO:0000256" key="2">
    <source>
        <dbReference type="ARBA" id="ARBA00001966"/>
    </source>
</evidence>
<dbReference type="Proteomes" id="UP000286746">
    <property type="component" value="Unassembled WGS sequence"/>
</dbReference>
<evidence type="ECO:0000256" key="3">
    <source>
        <dbReference type="ARBA" id="ARBA00004496"/>
    </source>
</evidence>
<keyword evidence="15" id="KW-0902">Two-component regulatory system</keyword>
<comment type="caution">
    <text evidence="21">The sequence shown here is derived from an EMBL/GenBank/DDBJ whole genome shotgun (WGS) entry which is preliminary data.</text>
</comment>
<evidence type="ECO:0000256" key="13">
    <source>
        <dbReference type="ARBA" id="ARBA00022840"/>
    </source>
</evidence>
<feature type="transmembrane region" description="Helical" evidence="19">
    <location>
        <begin position="142"/>
        <end position="164"/>
    </location>
</feature>
<dbReference type="Gene3D" id="1.20.5.1930">
    <property type="match status" value="1"/>
</dbReference>
<evidence type="ECO:0000256" key="10">
    <source>
        <dbReference type="ARBA" id="ARBA00022723"/>
    </source>
</evidence>
<dbReference type="SMART" id="SM00387">
    <property type="entry name" value="HATPase_c"/>
    <property type="match status" value="1"/>
</dbReference>
<dbReference type="AlphaFoldDB" id="A0A401WG77"/>
<proteinExistence type="predicted"/>
<dbReference type="InterPro" id="IPR036890">
    <property type="entry name" value="HATPase_C_sf"/>
</dbReference>
<evidence type="ECO:0000256" key="14">
    <source>
        <dbReference type="ARBA" id="ARBA00023004"/>
    </source>
</evidence>
<dbReference type="GO" id="GO:0005524">
    <property type="term" value="F:ATP binding"/>
    <property type="evidence" value="ECO:0007669"/>
    <property type="project" value="UniProtKB-KW"/>
</dbReference>
<dbReference type="PRINTS" id="PR00344">
    <property type="entry name" value="BCTRLSENSOR"/>
</dbReference>
<evidence type="ECO:0000256" key="12">
    <source>
        <dbReference type="ARBA" id="ARBA00022777"/>
    </source>
</evidence>
<dbReference type="GO" id="GO:0016020">
    <property type="term" value="C:membrane"/>
    <property type="evidence" value="ECO:0007669"/>
    <property type="project" value="InterPro"/>
</dbReference>
<keyword evidence="10" id="KW-0479">Metal-binding</keyword>
<dbReference type="InterPro" id="IPR011712">
    <property type="entry name" value="Sig_transdc_His_kin_sub3_dim/P"/>
</dbReference>
<keyword evidence="16" id="KW-0411">Iron-sulfur</keyword>
<dbReference type="InterPro" id="IPR003594">
    <property type="entry name" value="HATPase_dom"/>
</dbReference>
<comment type="catalytic activity">
    <reaction evidence="1">
        <text>ATP + protein L-histidine = ADP + protein N-phospho-L-histidine.</text>
        <dbReference type="EC" id="2.7.13.3"/>
    </reaction>
</comment>
<evidence type="ECO:0000256" key="9">
    <source>
        <dbReference type="ARBA" id="ARBA00022679"/>
    </source>
</evidence>
<dbReference type="GO" id="GO:0005737">
    <property type="term" value="C:cytoplasm"/>
    <property type="evidence" value="ECO:0007669"/>
    <property type="project" value="UniProtKB-SubCell"/>
</dbReference>
<keyword evidence="11" id="KW-0547">Nucleotide-binding</keyword>
<keyword evidence="19" id="KW-0472">Membrane</keyword>
<dbReference type="PANTHER" id="PTHR24421:SF10">
    <property type="entry name" value="NITRATE_NITRITE SENSOR PROTEIN NARQ"/>
    <property type="match status" value="1"/>
</dbReference>
<dbReference type="PANTHER" id="PTHR24421">
    <property type="entry name" value="NITRATE/NITRITE SENSOR PROTEIN NARX-RELATED"/>
    <property type="match status" value="1"/>
</dbReference>
<dbReference type="Pfam" id="PF07730">
    <property type="entry name" value="HisKA_3"/>
    <property type="match status" value="1"/>
</dbReference>
<evidence type="ECO:0000256" key="5">
    <source>
        <dbReference type="ARBA" id="ARBA00017322"/>
    </source>
</evidence>
<dbReference type="Gene3D" id="3.30.565.10">
    <property type="entry name" value="Histidine kinase-like ATPase, C-terminal domain"/>
    <property type="match status" value="1"/>
</dbReference>
<evidence type="ECO:0000256" key="1">
    <source>
        <dbReference type="ARBA" id="ARBA00000085"/>
    </source>
</evidence>
<accession>A0A401WG77</accession>
<keyword evidence="22" id="KW-1185">Reference proteome</keyword>
<dbReference type="EMBL" id="BHZD01000001">
    <property type="protein sequence ID" value="GCD48344.1"/>
    <property type="molecule type" value="Genomic_DNA"/>
</dbReference>
<keyword evidence="19" id="KW-0812">Transmembrane</keyword>
<dbReference type="Pfam" id="PF02518">
    <property type="entry name" value="HATPase_c"/>
    <property type="match status" value="1"/>
</dbReference>
<evidence type="ECO:0000256" key="19">
    <source>
        <dbReference type="SAM" id="Phobius"/>
    </source>
</evidence>
<name>A0A401WG77_STREY</name>
<dbReference type="GO" id="GO:0000155">
    <property type="term" value="F:phosphorelay sensor kinase activity"/>
    <property type="evidence" value="ECO:0007669"/>
    <property type="project" value="InterPro"/>
</dbReference>
<evidence type="ECO:0000256" key="15">
    <source>
        <dbReference type="ARBA" id="ARBA00023012"/>
    </source>
</evidence>
<evidence type="ECO:0000256" key="6">
    <source>
        <dbReference type="ARBA" id="ARBA00022485"/>
    </source>
</evidence>
<gene>
    <name evidence="21" type="ORF">GKJPGBOP_08141</name>
</gene>
<evidence type="ECO:0000256" key="18">
    <source>
        <dbReference type="ARBA" id="ARBA00030800"/>
    </source>
</evidence>
<dbReference type="PROSITE" id="PS50109">
    <property type="entry name" value="HIS_KIN"/>
    <property type="match status" value="1"/>
</dbReference>
<keyword evidence="13" id="KW-0067">ATP-binding</keyword>
<keyword evidence="14" id="KW-0408">Iron</keyword>
<reference evidence="21 22" key="1">
    <citation type="submission" date="2018-11" db="EMBL/GenBank/DDBJ databases">
        <title>Whole genome sequence of Streptomyces paromomycinus NBRC 15454(T).</title>
        <authorList>
            <person name="Komaki H."/>
            <person name="Tamura T."/>
        </authorList>
    </citation>
    <scope>NUCLEOTIDE SEQUENCE [LARGE SCALE GENOMIC DNA]</scope>
    <source>
        <strain evidence="21 22">NBRC 15454</strain>
    </source>
</reference>
<evidence type="ECO:0000256" key="11">
    <source>
        <dbReference type="ARBA" id="ARBA00022741"/>
    </source>
</evidence>
<dbReference type="InterPro" id="IPR005467">
    <property type="entry name" value="His_kinase_dom"/>
</dbReference>
<keyword evidence="9" id="KW-0808">Transferase</keyword>
<feature type="domain" description="Histidine kinase" evidence="20">
    <location>
        <begin position="294"/>
        <end position="381"/>
    </location>
</feature>
<evidence type="ECO:0000256" key="17">
    <source>
        <dbReference type="ARBA" id="ARBA00024827"/>
    </source>
</evidence>
<comment type="function">
    <text evidence="17">Member of the two-component regulatory system NreB/NreC involved in the control of dissimilatory nitrate/nitrite reduction in response to oxygen. NreB functions as a direct oxygen sensor histidine kinase which is autophosphorylated, in the absence of oxygen, probably at the conserved histidine residue, and transfers its phosphate group probably to a conserved aspartate residue of NreC. NreB/NreC activates the expression of the nitrate (narGHJI) and nitrite (nir) reductase operons, as well as the putative nitrate transporter gene narT.</text>
</comment>
<organism evidence="21 22">
    <name type="scientific">Streptomyces paromomycinus</name>
    <name type="common">Streptomyces rimosus subsp. paromomycinus</name>
    <dbReference type="NCBI Taxonomy" id="92743"/>
    <lineage>
        <taxon>Bacteria</taxon>
        <taxon>Bacillati</taxon>
        <taxon>Actinomycetota</taxon>
        <taxon>Actinomycetes</taxon>
        <taxon>Kitasatosporales</taxon>
        <taxon>Streptomycetaceae</taxon>
        <taxon>Streptomyces</taxon>
    </lineage>
</organism>
<comment type="subcellular location">
    <subcellularLocation>
        <location evidence="3">Cytoplasm</location>
    </subcellularLocation>
</comment>
<dbReference type="SUPFAM" id="SSF55874">
    <property type="entry name" value="ATPase domain of HSP90 chaperone/DNA topoisomerase II/histidine kinase"/>
    <property type="match status" value="1"/>
</dbReference>
<sequence>MAAYVPVPWVSPLLYAAVLVGGLYYTLAGLAPGTGPPFWRTAGFAAGLAALVALETVERRGIRRGIPVRACLPMAARTGLITGVVALDTSGLAQALFVLLPFTAYFVYGRGVALALAALCVAGLLTGYALTEPGWHREVERVADLLMLCVGLVLALSMAAVAIGEQRGRRALERYAAQVAELSAAAERNRLARDIHDSLAHHLTAVSVQLQIASEFRVLQPDSAQRAVDEARLSVKRALGDVRQSVRALRDEESHRSLTAMLAGLARDGEDRPRVTVQVDGTEDGYGPAELTALYRAAQEGLTNARRHAQASRVTVEVVLAADAARLVVTDDGHGFTPNGAATGFGLVGMRERVNLVGGSVHIDSGPGKGTRLTVTVPRGHREEGLT</sequence>
<evidence type="ECO:0000256" key="4">
    <source>
        <dbReference type="ARBA" id="ARBA00012438"/>
    </source>
</evidence>
<dbReference type="GO" id="GO:0051539">
    <property type="term" value="F:4 iron, 4 sulfur cluster binding"/>
    <property type="evidence" value="ECO:0007669"/>
    <property type="project" value="UniProtKB-KW"/>
</dbReference>
<feature type="transmembrane region" description="Helical" evidence="19">
    <location>
        <begin position="78"/>
        <end position="100"/>
    </location>
</feature>
<evidence type="ECO:0000256" key="16">
    <source>
        <dbReference type="ARBA" id="ARBA00023014"/>
    </source>
</evidence>
<feature type="transmembrane region" description="Helical" evidence="19">
    <location>
        <begin position="12"/>
        <end position="31"/>
    </location>
</feature>
<protein>
    <recommendedName>
        <fullName evidence="5">Oxygen sensor histidine kinase NreB</fullName>
        <ecNumber evidence="4">2.7.13.3</ecNumber>
    </recommendedName>
    <alternativeName>
        <fullName evidence="18">Nitrogen regulation protein B</fullName>
    </alternativeName>
</protein>
<dbReference type="InterPro" id="IPR004358">
    <property type="entry name" value="Sig_transdc_His_kin-like_C"/>
</dbReference>
<comment type="cofactor">
    <cofactor evidence="2">
        <name>[4Fe-4S] cluster</name>
        <dbReference type="ChEBI" id="CHEBI:49883"/>
    </cofactor>
</comment>
<dbReference type="RefSeq" id="WP_125058275.1">
    <property type="nucleotide sequence ID" value="NZ_BHZD01000001.1"/>
</dbReference>
<keyword evidence="6" id="KW-0004">4Fe-4S</keyword>